<keyword evidence="1" id="KW-0472">Membrane</keyword>
<feature type="transmembrane region" description="Helical" evidence="1">
    <location>
        <begin position="233"/>
        <end position="262"/>
    </location>
</feature>
<accession>A0A0C2VHM3</accession>
<dbReference type="AlphaFoldDB" id="A0A0C2VHM3"/>
<dbReference type="Proteomes" id="UP000031972">
    <property type="component" value="Unassembled WGS sequence"/>
</dbReference>
<evidence type="ECO:0000256" key="1">
    <source>
        <dbReference type="SAM" id="Phobius"/>
    </source>
</evidence>
<evidence type="ECO:0008006" key="4">
    <source>
        <dbReference type="Google" id="ProtNLM"/>
    </source>
</evidence>
<proteinExistence type="predicted"/>
<dbReference type="OrthoDB" id="1878134at2"/>
<keyword evidence="3" id="KW-1185">Reference proteome</keyword>
<dbReference type="EMBL" id="JXRR01000013">
    <property type="protein sequence ID" value="KIL48372.1"/>
    <property type="molecule type" value="Genomic_DNA"/>
</dbReference>
<feature type="transmembrane region" description="Helical" evidence="1">
    <location>
        <begin position="283"/>
        <end position="303"/>
    </location>
</feature>
<dbReference type="RefSeq" id="WP_041056493.1">
    <property type="nucleotide sequence ID" value="NZ_JXRR01000013.1"/>
</dbReference>
<comment type="caution">
    <text evidence="2">The sequence shown here is derived from an EMBL/GenBank/DDBJ whole genome shotgun (WGS) entry which is preliminary data.</text>
</comment>
<evidence type="ECO:0000313" key="3">
    <source>
        <dbReference type="Proteomes" id="UP000031972"/>
    </source>
</evidence>
<evidence type="ECO:0000313" key="2">
    <source>
        <dbReference type="EMBL" id="KIL48372.1"/>
    </source>
</evidence>
<feature type="transmembrane region" description="Helical" evidence="1">
    <location>
        <begin position="619"/>
        <end position="637"/>
    </location>
</feature>
<dbReference type="PATRIC" id="fig|220754.4.peg.1433"/>
<organism evidence="2 3">
    <name type="scientific">Jeotgalibacillus campisalis</name>
    <dbReference type="NCBI Taxonomy" id="220754"/>
    <lineage>
        <taxon>Bacteria</taxon>
        <taxon>Bacillati</taxon>
        <taxon>Bacillota</taxon>
        <taxon>Bacilli</taxon>
        <taxon>Bacillales</taxon>
        <taxon>Caryophanaceae</taxon>
        <taxon>Jeotgalibacillus</taxon>
    </lineage>
</organism>
<protein>
    <recommendedName>
        <fullName evidence="4">Bacteriocin-associated integral membrane protein</fullName>
    </recommendedName>
</protein>
<feature type="transmembrane region" description="Helical" evidence="1">
    <location>
        <begin position="162"/>
        <end position="181"/>
    </location>
</feature>
<sequence length="676" mass="78689">MKKLLFIFLIGQLILLSYIFSKSVYDIYELNNLGDTSLDGYIVEGFSGNEMNELYNKFNAQCLSNEACRLQLIKTPVSENNNFIYEIYHSQIEKLSKPESISADTSFSYHQLTKEEFVDSNGVFYTDLPFETLNGFAVAMENSIERYSNNIAYDQIIKNNTLNFVVLLVLTQLVLFIYTFTRIKVNAIKKMLGYSNLDMIKASLKDFFKMEVFVISVTVVLHLAYYLTLGNFISRYFLLLIVFLISVVLLNTILLLVTQFSLRFIDINLMVKNKVYSNRSNMALYVVKILLILAITLSVSSFIKTYREYQEISSDLEQYSQLEGYFTSNGYNYDEDSMARGNPDLLTTYGESIEEMYNFFDKKEQLYVNDAYVLELLSPTYLEINGLTEEDIYNSLQENYIVANERYIQEFMNMKNATGEELKNLQSEEPTILVPIKYKDQEPTVKEFYIEQYNNLLGYNGFFGLQETEKEEISNIEVVYIEDDQEYELLGQTVPGKSGITTLKNSIILVDGGNFDNLYYYDLLNRGDIYFKLKERSEFNQALVQYELSSLVNAGTLLTPYMDRLHFTEFILNNLLVFTVLFLFTLLFVMYISNYVDVVSNSKRYAIQYMHGFNTYKMFKSQLIVWLILLTAIFLKLFIEFNVLVYLSMLVLDLLILLYLYKKVVKTNIHEVIKGA</sequence>
<keyword evidence="1" id="KW-0812">Transmembrane</keyword>
<feature type="transmembrane region" description="Helical" evidence="1">
    <location>
        <begin position="643"/>
        <end position="661"/>
    </location>
</feature>
<feature type="transmembrane region" description="Helical" evidence="1">
    <location>
        <begin position="207"/>
        <end position="227"/>
    </location>
</feature>
<gene>
    <name evidence="2" type="ORF">KR50_14080</name>
</gene>
<feature type="transmembrane region" description="Helical" evidence="1">
    <location>
        <begin position="575"/>
        <end position="598"/>
    </location>
</feature>
<name>A0A0C2VHM3_9BACL</name>
<keyword evidence="1" id="KW-1133">Transmembrane helix</keyword>
<reference evidence="2 3" key="1">
    <citation type="submission" date="2015-01" db="EMBL/GenBank/DDBJ databases">
        <title>Jeotgalibacillus campisalis genome sequencing.</title>
        <authorList>
            <person name="Goh K.M."/>
            <person name="Chan K.-G."/>
            <person name="Yaakop A.S."/>
            <person name="Ee R."/>
            <person name="Gan H.M."/>
            <person name="Chan C.S."/>
        </authorList>
    </citation>
    <scope>NUCLEOTIDE SEQUENCE [LARGE SCALE GENOMIC DNA]</scope>
    <source>
        <strain evidence="2 3">SF-57</strain>
    </source>
</reference>